<name>A0ABU3Q9X6_9SPHN</name>
<organism evidence="1 2">
    <name type="scientific">Sphingosinicella rhizophila</name>
    <dbReference type="NCBI Taxonomy" id="3050082"/>
    <lineage>
        <taxon>Bacteria</taxon>
        <taxon>Pseudomonadati</taxon>
        <taxon>Pseudomonadota</taxon>
        <taxon>Alphaproteobacteria</taxon>
        <taxon>Sphingomonadales</taxon>
        <taxon>Sphingosinicellaceae</taxon>
        <taxon>Sphingosinicella</taxon>
    </lineage>
</organism>
<keyword evidence="2" id="KW-1185">Reference proteome</keyword>
<keyword evidence="1" id="KW-0645">Protease</keyword>
<dbReference type="InterPro" id="IPR008257">
    <property type="entry name" value="Pept_M19"/>
</dbReference>
<dbReference type="PROSITE" id="PS51318">
    <property type="entry name" value="TAT"/>
    <property type="match status" value="1"/>
</dbReference>
<dbReference type="EMBL" id="JAVUPU010000007">
    <property type="protein sequence ID" value="MDT9600215.1"/>
    <property type="molecule type" value="Genomic_DNA"/>
</dbReference>
<gene>
    <name evidence="1" type="ORF">RQX22_14735</name>
</gene>
<dbReference type="PANTHER" id="PTHR10443">
    <property type="entry name" value="MICROSOMAL DIPEPTIDASE"/>
    <property type="match status" value="1"/>
</dbReference>
<protein>
    <submittedName>
        <fullName evidence="1">Membrane dipeptidase</fullName>
        <ecNumber evidence="1">3.4.13.-</ecNumber>
    </submittedName>
</protein>
<reference evidence="1 2" key="1">
    <citation type="submission" date="2023-05" db="EMBL/GenBank/DDBJ databases">
        <authorList>
            <person name="Guo Y."/>
        </authorList>
    </citation>
    <scope>NUCLEOTIDE SEQUENCE [LARGE SCALE GENOMIC DNA]</scope>
    <source>
        <strain evidence="1 2">GR2756</strain>
    </source>
</reference>
<accession>A0ABU3Q9X6</accession>
<dbReference type="GO" id="GO:0016805">
    <property type="term" value="F:dipeptidase activity"/>
    <property type="evidence" value="ECO:0007669"/>
    <property type="project" value="UniProtKB-KW"/>
</dbReference>
<proteinExistence type="predicted"/>
<dbReference type="Gene3D" id="3.20.20.140">
    <property type="entry name" value="Metal-dependent hydrolases"/>
    <property type="match status" value="1"/>
</dbReference>
<comment type="caution">
    <text evidence="1">The sequence shown here is derived from an EMBL/GenBank/DDBJ whole genome shotgun (WGS) entry which is preliminary data.</text>
</comment>
<dbReference type="InterPro" id="IPR032466">
    <property type="entry name" value="Metal_Hydrolase"/>
</dbReference>
<evidence type="ECO:0000313" key="1">
    <source>
        <dbReference type="EMBL" id="MDT9600215.1"/>
    </source>
</evidence>
<keyword evidence="1" id="KW-0224">Dipeptidase</keyword>
<dbReference type="SUPFAM" id="SSF51556">
    <property type="entry name" value="Metallo-dependent hydrolases"/>
    <property type="match status" value="1"/>
</dbReference>
<dbReference type="Proteomes" id="UP001259572">
    <property type="component" value="Unassembled WGS sequence"/>
</dbReference>
<dbReference type="Pfam" id="PF01244">
    <property type="entry name" value="Peptidase_M19"/>
    <property type="match status" value="1"/>
</dbReference>
<keyword evidence="1" id="KW-0378">Hydrolase</keyword>
<evidence type="ECO:0000313" key="2">
    <source>
        <dbReference type="Proteomes" id="UP001259572"/>
    </source>
</evidence>
<dbReference type="InterPro" id="IPR006311">
    <property type="entry name" value="TAT_signal"/>
</dbReference>
<dbReference type="PANTHER" id="PTHR10443:SF12">
    <property type="entry name" value="DIPEPTIDASE"/>
    <property type="match status" value="1"/>
</dbReference>
<dbReference type="PROSITE" id="PS51365">
    <property type="entry name" value="RENAL_DIPEPTIDASE_2"/>
    <property type="match status" value="1"/>
</dbReference>
<sequence length="376" mass="40292">MTNDERPSGFDSVSRRQFIAAAAIGAAVPAVAASKAIEQGPASAPRRLVVSALDTSALNENYISLLKTGGVDCMNLSFDGFENSYRFAYEFRDQIVLAKSVSEIRQAQAAGKIAAFFNSQVADAFETALFEGNFPLGSFKQMAAKVRASKSLGLGVQGLCYNVYNVFGSGCLDDEVPLSRAGKRLVEELHKNQIVLDVGGHTGERTSLDAIEASSGVPIVCSHTNFRALNDNARAISDRLASAIASTGGVIGITAVSAFHTRNRGNVGEAPRQATLDEHLDQYDHAKRIVGVDHVGLGPDFILGAADTFDMDPDDSAAFPTWSMGPGIQSTVKDFEDISKLPNVISGLKRRGWTESELDKLLGANWLRVYQQVWGS</sequence>
<dbReference type="RefSeq" id="WP_315727313.1">
    <property type="nucleotide sequence ID" value="NZ_JAVUPU010000007.1"/>
</dbReference>
<dbReference type="EC" id="3.4.13.-" evidence="1"/>